<proteinExistence type="inferred from homology"/>
<dbReference type="InterPro" id="IPR002048">
    <property type="entry name" value="EF_hand_dom"/>
</dbReference>
<evidence type="ECO:0000256" key="19">
    <source>
        <dbReference type="ARBA" id="ARBA00042981"/>
    </source>
</evidence>
<name>A0A8C3EKI7_CORMO</name>
<dbReference type="GO" id="GO:0004860">
    <property type="term" value="F:protein kinase inhibitor activity"/>
    <property type="evidence" value="ECO:0007669"/>
    <property type="project" value="UniProtKB-KW"/>
</dbReference>
<evidence type="ECO:0000256" key="9">
    <source>
        <dbReference type="ARBA" id="ARBA00022723"/>
    </source>
</evidence>
<dbReference type="SMART" id="SM00054">
    <property type="entry name" value="EFh"/>
    <property type="match status" value="1"/>
</dbReference>
<dbReference type="GO" id="GO:0032587">
    <property type="term" value="C:ruffle membrane"/>
    <property type="evidence" value="ECO:0007669"/>
    <property type="project" value="UniProtKB-SubCell"/>
</dbReference>
<accession>A0A8U7N1X5</accession>
<dbReference type="GO" id="GO:0005634">
    <property type="term" value="C:nucleus"/>
    <property type="evidence" value="ECO:0007669"/>
    <property type="project" value="UniProtKB-SubCell"/>
</dbReference>
<evidence type="ECO:0000256" key="17">
    <source>
        <dbReference type="ARBA" id="ARBA00038164"/>
    </source>
</evidence>
<gene>
    <name evidence="22" type="primary">TESC</name>
</gene>
<evidence type="ECO:0000313" key="23">
    <source>
        <dbReference type="Proteomes" id="UP000694553"/>
    </source>
</evidence>
<evidence type="ECO:0000313" key="22">
    <source>
        <dbReference type="Ensembl" id="ENSCMUP00000023107.2"/>
    </source>
</evidence>
<evidence type="ECO:0000256" key="7">
    <source>
        <dbReference type="ARBA" id="ARBA00022490"/>
    </source>
</evidence>
<dbReference type="GO" id="GO:0005737">
    <property type="term" value="C:cytoplasm"/>
    <property type="evidence" value="ECO:0007669"/>
    <property type="project" value="UniProtKB-SubCell"/>
</dbReference>
<organism evidence="22 23">
    <name type="scientific">Corvus moneduloides</name>
    <name type="common">New Caledonian crow</name>
    <dbReference type="NCBI Taxonomy" id="1196302"/>
    <lineage>
        <taxon>Eukaryota</taxon>
        <taxon>Metazoa</taxon>
        <taxon>Chordata</taxon>
        <taxon>Craniata</taxon>
        <taxon>Vertebrata</taxon>
        <taxon>Euteleostomi</taxon>
        <taxon>Archelosauria</taxon>
        <taxon>Archosauria</taxon>
        <taxon>Dinosauria</taxon>
        <taxon>Saurischia</taxon>
        <taxon>Theropoda</taxon>
        <taxon>Coelurosauria</taxon>
        <taxon>Aves</taxon>
        <taxon>Neognathae</taxon>
        <taxon>Neoaves</taxon>
        <taxon>Telluraves</taxon>
        <taxon>Australaves</taxon>
        <taxon>Passeriformes</taxon>
        <taxon>Corvoidea</taxon>
        <taxon>Corvidae</taxon>
        <taxon>Corvus</taxon>
    </lineage>
</organism>
<keyword evidence="10" id="KW-0221">Differentiation</keyword>
<protein>
    <recommendedName>
        <fullName evidence="18">Calcineurin B homologous protein 3</fullName>
    </recommendedName>
    <alternativeName>
        <fullName evidence="19">Tescalcin</fullName>
    </alternativeName>
</protein>
<keyword evidence="6" id="KW-1003">Cell membrane</keyword>
<dbReference type="AlphaFoldDB" id="A0A8C3EKI7"/>
<keyword evidence="12" id="KW-0649">Protein kinase inhibitor</keyword>
<dbReference type="SUPFAM" id="SSF47473">
    <property type="entry name" value="EF-hand"/>
    <property type="match status" value="1"/>
</dbReference>
<accession>A0A8C3EKI7</accession>
<evidence type="ECO:0000256" key="18">
    <source>
        <dbReference type="ARBA" id="ARBA00041032"/>
    </source>
</evidence>
<evidence type="ECO:0000256" key="14">
    <source>
        <dbReference type="ARBA" id="ARBA00023242"/>
    </source>
</evidence>
<feature type="domain" description="EF-hand" evidence="21">
    <location>
        <begin position="277"/>
        <end position="312"/>
    </location>
</feature>
<keyword evidence="9" id="KW-0479">Metal-binding</keyword>
<reference evidence="23" key="1">
    <citation type="submission" date="2019-10" db="EMBL/GenBank/DDBJ databases">
        <title>Corvus moneduloides (New Caledonian crow) genome, bCorMon1, primary haplotype.</title>
        <authorList>
            <person name="Rutz C."/>
            <person name="Fungtammasan C."/>
            <person name="Mountcastle J."/>
            <person name="Formenti G."/>
            <person name="Chow W."/>
            <person name="Howe K."/>
            <person name="Steele M.P."/>
            <person name="Fernandes J."/>
            <person name="Gilbert M.T.P."/>
            <person name="Fedrigo O."/>
            <person name="Jarvis E.D."/>
            <person name="Gemmell N."/>
        </authorList>
    </citation>
    <scope>NUCLEOTIDE SEQUENCE [LARGE SCALE GENOMIC DNA]</scope>
</reference>
<evidence type="ECO:0000256" key="5">
    <source>
        <dbReference type="ARBA" id="ARBA00004635"/>
    </source>
</evidence>
<dbReference type="PANTHER" id="PTHR46823">
    <property type="entry name" value="CALCINEURIN B HOMOLOGOUS PROTEIN 3"/>
    <property type="match status" value="1"/>
</dbReference>
<dbReference type="InterPro" id="IPR018247">
    <property type="entry name" value="EF_Hand_1_Ca_BS"/>
</dbReference>
<dbReference type="Gene3D" id="1.10.238.10">
    <property type="entry name" value="EF-hand"/>
    <property type="match status" value="1"/>
</dbReference>
<evidence type="ECO:0000256" key="20">
    <source>
        <dbReference type="SAM" id="MobiDB-lite"/>
    </source>
</evidence>
<comment type="similarity">
    <text evidence="17">Belongs to the calcineurin regulatory subunit family. CHP subfamily.</text>
</comment>
<reference evidence="22" key="3">
    <citation type="submission" date="2025-09" db="UniProtKB">
        <authorList>
            <consortium name="Ensembl"/>
        </authorList>
    </citation>
    <scope>IDENTIFICATION</scope>
</reference>
<keyword evidence="23" id="KW-1185">Reference proteome</keyword>
<evidence type="ECO:0000259" key="21">
    <source>
        <dbReference type="PROSITE" id="PS50222"/>
    </source>
</evidence>
<dbReference type="InterPro" id="IPR052490">
    <property type="entry name" value="CHP3"/>
</dbReference>
<dbReference type="Proteomes" id="UP000694553">
    <property type="component" value="Unassembled WGS sequence"/>
</dbReference>
<dbReference type="Pfam" id="PF00036">
    <property type="entry name" value="EF-hand_1"/>
    <property type="match status" value="1"/>
</dbReference>
<dbReference type="GO" id="GO:0030027">
    <property type="term" value="C:lamellipodium"/>
    <property type="evidence" value="ECO:0007669"/>
    <property type="project" value="UniProtKB-SubCell"/>
</dbReference>
<keyword evidence="13" id="KW-0472">Membrane</keyword>
<dbReference type="InterPro" id="IPR011992">
    <property type="entry name" value="EF-hand-dom_pair"/>
</dbReference>
<evidence type="ECO:0000256" key="13">
    <source>
        <dbReference type="ARBA" id="ARBA00023136"/>
    </source>
</evidence>
<dbReference type="PROSITE" id="PS50222">
    <property type="entry name" value="EF_HAND_2"/>
    <property type="match status" value="1"/>
</dbReference>
<evidence type="ECO:0000256" key="6">
    <source>
        <dbReference type="ARBA" id="ARBA00022475"/>
    </source>
</evidence>
<dbReference type="GO" id="GO:0030154">
    <property type="term" value="P:cell differentiation"/>
    <property type="evidence" value="ECO:0007669"/>
    <property type="project" value="UniProtKB-KW"/>
</dbReference>
<evidence type="ECO:0000256" key="2">
    <source>
        <dbReference type="ARBA" id="ARBA00004496"/>
    </source>
</evidence>
<evidence type="ECO:0000256" key="16">
    <source>
        <dbReference type="ARBA" id="ARBA00023288"/>
    </source>
</evidence>
<sequence length="381" mass="41933">MVTESPPSARGSAKTPSWARPSPLPLGVLGLLCASSFVCPHPGWHSPGSARAGAAAGLRWEPLQGLHGEPPAPIPALGSRGQLRALLPGTAPEPRAGHSRAPGATSRSGAVPAPSGCHPRRSRRCLWAGARRDPGPPRRRRLLAAPALKSGGGSGAAPAAPLPARPGMGSAHSVPAEMRELADRTGFTSEQIEHLHRRFKQLSQDQLTIRKENFDSIPDLEFNPIRGKIVHAFFDKRNLRQESDGLADEINFEDFLTIMSYFRPIEMNMDEEQLDRFRKEKLKFLFHMYDSDHDGKITLQEYRNVVEELLSGNPHLEKESARSIADGAMMEAASICVGQMGPDQVYEGITFEDFLKMWQGIDIETKMHVRFLNMDTIAHCY</sequence>
<comment type="subcellular location">
    <subcellularLocation>
        <location evidence="3">Cell projection</location>
        <location evidence="3">Lamellipodium</location>
    </subcellularLocation>
    <subcellularLocation>
        <location evidence="4">Cell projection</location>
        <location evidence="4">Ruffle membrane</location>
    </subcellularLocation>
    <subcellularLocation>
        <location evidence="2">Cytoplasm</location>
    </subcellularLocation>
    <subcellularLocation>
        <location evidence="5">Membrane</location>
        <topology evidence="5">Lipid-anchor</topology>
    </subcellularLocation>
    <subcellularLocation>
        <location evidence="1">Nucleus</location>
    </subcellularLocation>
</comment>
<dbReference type="FunFam" id="1.10.238.10:FF:000205">
    <property type="entry name" value="calcineurin B homologous protein 3"/>
    <property type="match status" value="1"/>
</dbReference>
<keyword evidence="15" id="KW-0966">Cell projection</keyword>
<keyword evidence="8" id="KW-0519">Myristate</keyword>
<feature type="region of interest" description="Disordered" evidence="20">
    <location>
        <begin position="1"/>
        <end position="21"/>
    </location>
</feature>
<evidence type="ECO:0000256" key="4">
    <source>
        <dbReference type="ARBA" id="ARBA00004632"/>
    </source>
</evidence>
<dbReference type="PROSITE" id="PS00018">
    <property type="entry name" value="EF_HAND_1"/>
    <property type="match status" value="1"/>
</dbReference>
<evidence type="ECO:0000256" key="1">
    <source>
        <dbReference type="ARBA" id="ARBA00004123"/>
    </source>
</evidence>
<evidence type="ECO:0000256" key="15">
    <source>
        <dbReference type="ARBA" id="ARBA00023273"/>
    </source>
</evidence>
<evidence type="ECO:0000256" key="3">
    <source>
        <dbReference type="ARBA" id="ARBA00004510"/>
    </source>
</evidence>
<keyword evidence="11" id="KW-0106">Calcium</keyword>
<dbReference type="Ensembl" id="ENSCMUT00000024865.2">
    <property type="protein sequence ID" value="ENSCMUP00000023107.2"/>
    <property type="gene ID" value="ENSCMUG00000014202.2"/>
</dbReference>
<evidence type="ECO:0000256" key="10">
    <source>
        <dbReference type="ARBA" id="ARBA00022782"/>
    </source>
</evidence>
<dbReference type="CDD" id="cd00051">
    <property type="entry name" value="EFh"/>
    <property type="match status" value="1"/>
</dbReference>
<keyword evidence="14" id="KW-0539">Nucleus</keyword>
<evidence type="ECO:0000256" key="8">
    <source>
        <dbReference type="ARBA" id="ARBA00022707"/>
    </source>
</evidence>
<keyword evidence="16" id="KW-0449">Lipoprotein</keyword>
<keyword evidence="7" id="KW-0963">Cytoplasm</keyword>
<feature type="region of interest" description="Disordered" evidence="20">
    <location>
        <begin position="87"/>
        <end position="172"/>
    </location>
</feature>
<dbReference type="GO" id="GO:0005509">
    <property type="term" value="F:calcium ion binding"/>
    <property type="evidence" value="ECO:0007669"/>
    <property type="project" value="InterPro"/>
</dbReference>
<evidence type="ECO:0000256" key="12">
    <source>
        <dbReference type="ARBA" id="ARBA00023013"/>
    </source>
</evidence>
<evidence type="ECO:0000256" key="11">
    <source>
        <dbReference type="ARBA" id="ARBA00022837"/>
    </source>
</evidence>
<reference evidence="22" key="2">
    <citation type="submission" date="2025-08" db="UniProtKB">
        <authorList>
            <consortium name="Ensembl"/>
        </authorList>
    </citation>
    <scope>IDENTIFICATION</scope>
</reference>